<comment type="caution">
    <text evidence="2">The sequence shown here is derived from an EMBL/GenBank/DDBJ whole genome shotgun (WGS) entry which is preliminary data.</text>
</comment>
<sequence length="544" mass="61711">MSSEGFIKQVPERARQRKRAPPPASASGRLPLHESGHAGATARRPSMELAVKRYPSFADCVQGLHNMLGMAGNEERVSERTLRLLWRRSEGFFITVKNIVVKVRQVRSMSTLDEAVLRFVLFPHLLPDVACKIPREILETVAKLAEEGSFRFLERVRVEHLIDDRVPLRKRIAYIEHLAMGESGQSLRKSRGIGSIPNSKSVERPAEKSRLFLPLVSEDIRERLPHALKDFIQAHMPQRLSVAIDDDIALCLLNMETPENMCMLLRRALDYLEHHENQIPKEQGVTAELTYAIERVIEGVLGEIILLPGDSFHASSRLQWFRPQPVTDENWQRWCEILDHDCDTWLRVSCQELDPADEVTDEDLSAYCEHLQHSFLTEALQQGSNHALASQAEGDGVTSTNNIETAWSCTLRDAENQSVEIAVRVPFLDKRRLAEEQARFPKELYVQGREFIDDPSIARLFGAASVIFVLSPAAEAHEGTRSRFRHLCRELASTRQAARVPIPQTGRMLLIVPISERIFASNPELRRYPVDADVLLACRVRVDP</sequence>
<evidence type="ECO:0000313" key="3">
    <source>
        <dbReference type="Proteomes" id="UP000530660"/>
    </source>
</evidence>
<keyword evidence="3" id="KW-1185">Reference proteome</keyword>
<accession>A0A7J7IGI2</accession>
<dbReference type="AlphaFoldDB" id="A0A7J7IGI2"/>
<dbReference type="OrthoDB" id="10422705at2759"/>
<name>A0A7J7IGI2_9RHOD</name>
<reference evidence="2 3" key="1">
    <citation type="journal article" date="2020" name="J. Phycol.">
        <title>Comparative genome analysis reveals Cyanidiococcus gen. nov., a new extremophilic red algal genus sister to Cyanidioschyzon (Cyanidioschyzonaceae, Rhodophyta).</title>
        <authorList>
            <person name="Liu S.-L."/>
            <person name="Chiang Y.-R."/>
            <person name="Yoon H.S."/>
            <person name="Fu H.-Y."/>
        </authorList>
    </citation>
    <scope>NUCLEOTIDE SEQUENCE [LARGE SCALE GENOMIC DNA]</scope>
    <source>
        <strain evidence="2 3">THAL066</strain>
    </source>
</reference>
<dbReference type="EMBL" id="VWRR01000011">
    <property type="protein sequence ID" value="KAF6002183.1"/>
    <property type="molecule type" value="Genomic_DNA"/>
</dbReference>
<gene>
    <name evidence="2" type="ORF">F1559_002034</name>
</gene>
<organism evidence="2 3">
    <name type="scientific">Cyanidiococcus yangmingshanensis</name>
    <dbReference type="NCBI Taxonomy" id="2690220"/>
    <lineage>
        <taxon>Eukaryota</taxon>
        <taxon>Rhodophyta</taxon>
        <taxon>Bangiophyceae</taxon>
        <taxon>Cyanidiales</taxon>
        <taxon>Cyanidiaceae</taxon>
        <taxon>Cyanidiococcus</taxon>
    </lineage>
</organism>
<evidence type="ECO:0000313" key="2">
    <source>
        <dbReference type="EMBL" id="KAF6002183.1"/>
    </source>
</evidence>
<dbReference type="Proteomes" id="UP000530660">
    <property type="component" value="Unassembled WGS sequence"/>
</dbReference>
<protein>
    <submittedName>
        <fullName evidence="2">Uncharacterized protein</fullName>
    </submittedName>
</protein>
<evidence type="ECO:0000256" key="1">
    <source>
        <dbReference type="SAM" id="MobiDB-lite"/>
    </source>
</evidence>
<feature type="region of interest" description="Disordered" evidence="1">
    <location>
        <begin position="1"/>
        <end position="44"/>
    </location>
</feature>
<proteinExistence type="predicted"/>